<dbReference type="GO" id="GO:0008270">
    <property type="term" value="F:zinc ion binding"/>
    <property type="evidence" value="ECO:0007669"/>
    <property type="project" value="UniProtKB-KW"/>
</dbReference>
<dbReference type="Proteomes" id="UP001479290">
    <property type="component" value="Unassembled WGS sequence"/>
</dbReference>
<dbReference type="Gene3D" id="4.10.60.10">
    <property type="entry name" value="Zinc finger, CCHC-type"/>
    <property type="match status" value="1"/>
</dbReference>
<reference evidence="3 4" key="1">
    <citation type="submission" date="2024-05" db="EMBL/GenBank/DDBJ databases">
        <title>A high-quality chromosomal-level genome assembly of Topmouth culter (Culter alburnus).</title>
        <authorList>
            <person name="Zhao H."/>
        </authorList>
    </citation>
    <scope>NUCLEOTIDE SEQUENCE [LARGE SCALE GENOMIC DNA]</scope>
    <source>
        <strain evidence="3">CATC2023</strain>
        <tissue evidence="3">Muscle</tissue>
    </source>
</reference>
<keyword evidence="1" id="KW-0863">Zinc-finger</keyword>
<dbReference type="GO" id="GO:0003676">
    <property type="term" value="F:nucleic acid binding"/>
    <property type="evidence" value="ECO:0007669"/>
    <property type="project" value="InterPro"/>
</dbReference>
<evidence type="ECO:0000259" key="2">
    <source>
        <dbReference type="PROSITE" id="PS50158"/>
    </source>
</evidence>
<evidence type="ECO:0000313" key="4">
    <source>
        <dbReference type="Proteomes" id="UP001479290"/>
    </source>
</evidence>
<dbReference type="AlphaFoldDB" id="A0AAW2A0Y1"/>
<keyword evidence="4" id="KW-1185">Reference proteome</keyword>
<dbReference type="SUPFAM" id="SSF47353">
    <property type="entry name" value="Retrovirus capsid dimerization domain-like"/>
    <property type="match status" value="1"/>
</dbReference>
<dbReference type="PANTHER" id="PTHR46888:SF13">
    <property type="entry name" value="RIBONUCLEASE H"/>
    <property type="match status" value="1"/>
</dbReference>
<dbReference type="Gene3D" id="1.10.4020.10">
    <property type="entry name" value="DNA breaking-rejoining enzymes"/>
    <property type="match status" value="1"/>
</dbReference>
<dbReference type="PROSITE" id="PS50158">
    <property type="entry name" value="ZF_CCHC"/>
    <property type="match status" value="1"/>
</dbReference>
<name>A0AAW2A0Y1_CULAL</name>
<dbReference type="SUPFAM" id="SSF57756">
    <property type="entry name" value="Retrovirus zinc finger-like domains"/>
    <property type="match status" value="1"/>
</dbReference>
<dbReference type="InterPro" id="IPR036875">
    <property type="entry name" value="Znf_CCHC_sf"/>
</dbReference>
<comment type="caution">
    <text evidence="3">The sequence shown here is derived from an EMBL/GenBank/DDBJ whole genome shotgun (WGS) entry which is preliminary data.</text>
</comment>
<dbReference type="Pfam" id="PF02023">
    <property type="entry name" value="SCAN"/>
    <property type="match status" value="1"/>
</dbReference>
<sequence>MEARERALSRQAELDLRLQVRKLEIEADKEIKLRQLDIEAAKAAAVSSVPQNSSSVSDNSANSTSATFDVGKHIALVPSFRETEVDSYFNAFERIATSLGWPKEVWSLLLQCKLAGKALEVYSTLSLEDSLKYEVVKLAVLKAYELVPEAYRQQFRTRRKNASQTYVEFARDKGILFDRWCASSKVDDFTSLRELMLLEDFKQCLPERMVLYLNEQKVATLSQAAVLADEFVLTHRNVFQPASVEKTFFRVPTKVQQPKLNGEKPKEMRECFYCHKKGHVIADCLTLKRKQQTQTKEVAFVNAIDSGAHLEQTQCEVDSVYVPFLSKGYVSFSGKEEDQVEVRVLRDTGAAQSFVCADVLPFSDQTSVGSNRLVQ</sequence>
<keyword evidence="1" id="KW-0479">Metal-binding</keyword>
<organism evidence="3 4">
    <name type="scientific">Culter alburnus</name>
    <name type="common">Topmouth culter</name>
    <dbReference type="NCBI Taxonomy" id="194366"/>
    <lineage>
        <taxon>Eukaryota</taxon>
        <taxon>Metazoa</taxon>
        <taxon>Chordata</taxon>
        <taxon>Craniata</taxon>
        <taxon>Vertebrata</taxon>
        <taxon>Euteleostomi</taxon>
        <taxon>Actinopterygii</taxon>
        <taxon>Neopterygii</taxon>
        <taxon>Teleostei</taxon>
        <taxon>Ostariophysi</taxon>
        <taxon>Cypriniformes</taxon>
        <taxon>Xenocyprididae</taxon>
        <taxon>Xenocypridinae</taxon>
        <taxon>Culter</taxon>
    </lineage>
</organism>
<dbReference type="InterPro" id="IPR003309">
    <property type="entry name" value="SCAN_dom"/>
</dbReference>
<feature type="non-terminal residue" evidence="3">
    <location>
        <position position="375"/>
    </location>
</feature>
<dbReference type="PANTHER" id="PTHR46888">
    <property type="entry name" value="ZINC KNUCKLE DOMAINCONTAINING PROTEIN-RELATED"/>
    <property type="match status" value="1"/>
</dbReference>
<evidence type="ECO:0000256" key="1">
    <source>
        <dbReference type="PROSITE-ProRule" id="PRU00047"/>
    </source>
</evidence>
<dbReference type="InterPro" id="IPR001878">
    <property type="entry name" value="Znf_CCHC"/>
</dbReference>
<protein>
    <recommendedName>
        <fullName evidence="2">CCHC-type domain-containing protein</fullName>
    </recommendedName>
</protein>
<dbReference type="EMBL" id="JAWDJR010000010">
    <property type="protein sequence ID" value="KAK9967266.1"/>
    <property type="molecule type" value="Genomic_DNA"/>
</dbReference>
<feature type="domain" description="CCHC-type" evidence="2">
    <location>
        <begin position="271"/>
        <end position="284"/>
    </location>
</feature>
<proteinExistence type="predicted"/>
<dbReference type="InterPro" id="IPR038269">
    <property type="entry name" value="SCAN_sf"/>
</dbReference>
<keyword evidence="1" id="KW-0862">Zinc</keyword>
<gene>
    <name evidence="3" type="ORF">ABG768_001673</name>
</gene>
<evidence type="ECO:0000313" key="3">
    <source>
        <dbReference type="EMBL" id="KAK9967266.1"/>
    </source>
</evidence>
<accession>A0AAW2A0Y1</accession>